<gene>
    <name evidence="2" type="ORF">DCAR_0935546</name>
</gene>
<reference evidence="2" key="2">
    <citation type="submission" date="2022-03" db="EMBL/GenBank/DDBJ databases">
        <title>Draft title - Genomic analysis of global carrot germplasm unveils the trajectory of domestication and the origin of high carotenoid orange carrot.</title>
        <authorList>
            <person name="Iorizzo M."/>
            <person name="Ellison S."/>
            <person name="Senalik D."/>
            <person name="Macko-Podgorni A."/>
            <person name="Grzebelus D."/>
            <person name="Bostan H."/>
            <person name="Rolling W."/>
            <person name="Curaba J."/>
            <person name="Simon P."/>
        </authorList>
    </citation>
    <scope>NUCLEOTIDE SEQUENCE</scope>
    <source>
        <tissue evidence="2">Leaf</tissue>
    </source>
</reference>
<feature type="compositionally biased region" description="Polar residues" evidence="1">
    <location>
        <begin position="306"/>
        <end position="316"/>
    </location>
</feature>
<dbReference type="Gene3D" id="1.10.287.110">
    <property type="entry name" value="DnaJ domain"/>
    <property type="match status" value="1"/>
</dbReference>
<evidence type="ECO:0000256" key="1">
    <source>
        <dbReference type="SAM" id="MobiDB-lite"/>
    </source>
</evidence>
<dbReference type="InterPro" id="IPR018253">
    <property type="entry name" value="DnaJ_domain_CS"/>
</dbReference>
<dbReference type="PRINTS" id="PR00625">
    <property type="entry name" value="JDOMAIN"/>
</dbReference>
<organism evidence="2 3">
    <name type="scientific">Daucus carota subsp. sativus</name>
    <name type="common">Carrot</name>
    <dbReference type="NCBI Taxonomy" id="79200"/>
    <lineage>
        <taxon>Eukaryota</taxon>
        <taxon>Viridiplantae</taxon>
        <taxon>Streptophyta</taxon>
        <taxon>Embryophyta</taxon>
        <taxon>Tracheophyta</taxon>
        <taxon>Spermatophyta</taxon>
        <taxon>Magnoliopsida</taxon>
        <taxon>eudicotyledons</taxon>
        <taxon>Gunneridae</taxon>
        <taxon>Pentapetalae</taxon>
        <taxon>asterids</taxon>
        <taxon>campanulids</taxon>
        <taxon>Apiales</taxon>
        <taxon>Apiaceae</taxon>
        <taxon>Apioideae</taxon>
        <taxon>Scandiceae</taxon>
        <taxon>Daucinae</taxon>
        <taxon>Daucus</taxon>
        <taxon>Daucus sect. Daucus</taxon>
    </lineage>
</organism>
<feature type="compositionally biased region" description="Polar residues" evidence="1">
    <location>
        <begin position="278"/>
        <end position="292"/>
    </location>
</feature>
<dbReference type="SUPFAM" id="SSF46565">
    <property type="entry name" value="Chaperone J-domain"/>
    <property type="match status" value="1"/>
</dbReference>
<dbReference type="PANTHER" id="PTHR44137:SF32">
    <property type="entry name" value="DNAJ HEAT SHOCK AMINO-TERMINAL DOMAIN PROTEIN"/>
    <property type="match status" value="1"/>
</dbReference>
<accession>A0A175YHK7</accession>
<dbReference type="SMART" id="SM00271">
    <property type="entry name" value="DnaJ"/>
    <property type="match status" value="1"/>
</dbReference>
<protein>
    <submittedName>
        <fullName evidence="2">Uncharacterized protein</fullName>
    </submittedName>
</protein>
<dbReference type="InterPro" id="IPR001623">
    <property type="entry name" value="DnaJ_domain"/>
</dbReference>
<feature type="compositionally biased region" description="Polar residues" evidence="1">
    <location>
        <begin position="248"/>
        <end position="260"/>
    </location>
</feature>
<dbReference type="PROSITE" id="PS00636">
    <property type="entry name" value="DNAJ_1"/>
    <property type="match status" value="1"/>
</dbReference>
<reference evidence="2" key="1">
    <citation type="journal article" date="2016" name="Nat. Genet.">
        <title>A high-quality carrot genome assembly provides new insights into carotenoid accumulation and asterid genome evolution.</title>
        <authorList>
            <person name="Iorizzo M."/>
            <person name="Ellison S."/>
            <person name="Senalik D."/>
            <person name="Zeng P."/>
            <person name="Satapoomin P."/>
            <person name="Huang J."/>
            <person name="Bowman M."/>
            <person name="Iovene M."/>
            <person name="Sanseverino W."/>
            <person name="Cavagnaro P."/>
            <person name="Yildiz M."/>
            <person name="Macko-Podgorni A."/>
            <person name="Moranska E."/>
            <person name="Grzebelus E."/>
            <person name="Grzebelus D."/>
            <person name="Ashrafi H."/>
            <person name="Zheng Z."/>
            <person name="Cheng S."/>
            <person name="Spooner D."/>
            <person name="Van Deynze A."/>
            <person name="Simon P."/>
        </authorList>
    </citation>
    <scope>NUCLEOTIDE SEQUENCE</scope>
    <source>
        <tissue evidence="2">Leaf</tissue>
    </source>
</reference>
<evidence type="ECO:0000313" key="2">
    <source>
        <dbReference type="EMBL" id="WOH15997.1"/>
    </source>
</evidence>
<feature type="region of interest" description="Disordered" evidence="1">
    <location>
        <begin position="142"/>
        <end position="359"/>
    </location>
</feature>
<dbReference type="InterPro" id="IPR036869">
    <property type="entry name" value="J_dom_sf"/>
</dbReference>
<keyword evidence="3" id="KW-1185">Reference proteome</keyword>
<sequence length="400" mass="44273">MECNRDEAARSKAIAERKLIEKDFAGAKKFAMKAHNLYPCMDGISQLLATIDVYVFSEKKLNGEADWYGVLGVNPRDSEDVVRKKYRKLVLTLHPDKNKAQGADGAFILVSEAWDVLSDKTKRSAYDKKIFQPQCGGSWIPPAPNSFYNSKNGSNIPKDSSNAPVDKQKPVPTESPFGKEKPTAHPPHKCTSTRKQKPSTVPPPGKKASYTKEKQPTVPPLRKHASSSEEKPATVPPPHKAEPGVAYPSSNIPKPDSVSSHKGIPPSVSSPHKHKPSTIPNSSCKNPAVTLSSHRERRQTVLPTHKYNSSTKTVHVSSYKKERSTMHAHEEKPRGDPVTSPKRKRVPGTPDQSKEPKQTAGFLSRCNGCKMQFEYPRINMKQTMICPNCGKLVYHVKKGC</sequence>
<dbReference type="Pfam" id="PF00226">
    <property type="entry name" value="DnaJ"/>
    <property type="match status" value="1"/>
</dbReference>
<dbReference type="EMBL" id="CP093351">
    <property type="protein sequence ID" value="WOH15997.1"/>
    <property type="molecule type" value="Genomic_DNA"/>
</dbReference>
<dbReference type="OrthoDB" id="10250354at2759"/>
<dbReference type="PROSITE" id="PS50076">
    <property type="entry name" value="DNAJ_2"/>
    <property type="match status" value="1"/>
</dbReference>
<dbReference type="OMA" id="QFEYPRI"/>
<dbReference type="PANTHER" id="PTHR44137">
    <property type="entry name" value="BNAC03G44070D PROTEIN"/>
    <property type="match status" value="1"/>
</dbReference>
<evidence type="ECO:0000313" key="3">
    <source>
        <dbReference type="Proteomes" id="UP000077755"/>
    </source>
</evidence>
<dbReference type="KEGG" id="dcr:108200434"/>
<name>A0A175YHK7_DAUCS</name>
<dbReference type="CDD" id="cd06257">
    <property type="entry name" value="DnaJ"/>
    <property type="match status" value="1"/>
</dbReference>
<feature type="compositionally biased region" description="Basic residues" evidence="1">
    <location>
        <begin position="186"/>
        <end position="197"/>
    </location>
</feature>
<dbReference type="Proteomes" id="UP000077755">
    <property type="component" value="Chromosome 9"/>
</dbReference>
<feature type="compositionally biased region" description="Basic and acidic residues" evidence="1">
    <location>
        <begin position="319"/>
        <end position="335"/>
    </location>
</feature>
<dbReference type="Gramene" id="KZM83025">
    <property type="protein sequence ID" value="KZM83025"/>
    <property type="gene ID" value="DCAR_030594"/>
</dbReference>
<feature type="compositionally biased region" description="Polar residues" evidence="1">
    <location>
        <begin position="146"/>
        <end position="163"/>
    </location>
</feature>
<dbReference type="AlphaFoldDB" id="A0A175YHK7"/>
<proteinExistence type="predicted"/>